<evidence type="ECO:0000259" key="1">
    <source>
        <dbReference type="Pfam" id="PF06114"/>
    </source>
</evidence>
<gene>
    <name evidence="2" type="ordered locus">CLJ_B2501</name>
</gene>
<sequence>MGKVIFIKNVYFRRGDSMDKRYICDEVKRIKDIFGIIGTKVDPIDIANELNINVYEVDNLNAGEESVSGAIRKENNKIDIFINGADSNERKRFTIAHELGHYFLGHLDKNDKLVDLHRDYKHNPNIYEKEADEFAGCFLMDSDEVKDRFKKAKLIGLTDESAIALLARIFSVSRAAMYVRIRNLGLI</sequence>
<organism evidence="2 3">
    <name type="scientific">Clostridium botulinum (strain 657 / Type Ba4)</name>
    <dbReference type="NCBI Taxonomy" id="515621"/>
    <lineage>
        <taxon>Bacteria</taxon>
        <taxon>Bacillati</taxon>
        <taxon>Bacillota</taxon>
        <taxon>Clostridia</taxon>
        <taxon>Eubacteriales</taxon>
        <taxon>Clostridiaceae</taxon>
        <taxon>Clostridium</taxon>
    </lineage>
</organism>
<protein>
    <submittedName>
        <fullName evidence="2">Conserved hypothetical phage-related protein</fullName>
    </submittedName>
</protein>
<dbReference type="InterPro" id="IPR052345">
    <property type="entry name" value="Rad_response_metalloprotease"/>
</dbReference>
<evidence type="ECO:0000313" key="3">
    <source>
        <dbReference type="Proteomes" id="UP000002333"/>
    </source>
</evidence>
<dbReference type="EMBL" id="CP001083">
    <property type="protein sequence ID" value="ACQ51631.1"/>
    <property type="molecule type" value="Genomic_DNA"/>
</dbReference>
<dbReference type="PANTHER" id="PTHR43236:SF1">
    <property type="entry name" value="BLL7220 PROTEIN"/>
    <property type="match status" value="1"/>
</dbReference>
<name>A0A3F2ZYD0_CLOB6</name>
<accession>A0A3F2ZYD0</accession>
<dbReference type="KEGG" id="cbi:CLJ_B2501"/>
<dbReference type="Proteomes" id="UP000002333">
    <property type="component" value="Chromosome"/>
</dbReference>
<reference evidence="2 3" key="1">
    <citation type="journal article" date="2007" name="PLoS ONE">
        <title>Analysis of the neurotoxin complex genes in Clostridium botulinum A1-A4 and B1 strains: BoNT/A3, /Ba4 and /B1 clusters are located within plasmids.</title>
        <authorList>
            <person name="Smith T.J."/>
            <person name="Hill K.K."/>
            <person name="Foley B.T."/>
            <person name="Detter J.C."/>
            <person name="Munk A.C."/>
            <person name="Bruce D.C."/>
            <person name="Doggett N.A."/>
            <person name="Smith L.A."/>
            <person name="Marks J.D."/>
            <person name="Xie G."/>
            <person name="Brettin T.S."/>
        </authorList>
    </citation>
    <scope>NUCLEOTIDE SEQUENCE [LARGE SCALE GENOMIC DNA]</scope>
    <source>
        <strain evidence="3">657 / Type Ba4</strain>
    </source>
</reference>
<reference evidence="3" key="2">
    <citation type="submission" date="2008-05" db="EMBL/GenBank/DDBJ databases">
        <title>Genome sequence of Clostridium botulinum Ba4 strain 657.</title>
        <authorList>
            <person name="Shrivastava S."/>
            <person name="Brown J.L."/>
            <person name="Bruce D."/>
            <person name="Detter C."/>
            <person name="Munk C."/>
            <person name="Smith L.A."/>
            <person name="Smith T.J."/>
            <person name="Sutton G."/>
            <person name="Brettin T.S."/>
        </authorList>
    </citation>
    <scope>NUCLEOTIDE SEQUENCE [LARGE SCALE GENOMIC DNA]</scope>
    <source>
        <strain evidence="3">657 / Type Ba4</strain>
    </source>
</reference>
<proteinExistence type="predicted"/>
<feature type="domain" description="IrrE N-terminal-like" evidence="1">
    <location>
        <begin position="77"/>
        <end position="181"/>
    </location>
</feature>
<dbReference type="InterPro" id="IPR010359">
    <property type="entry name" value="IrrE_HExxH"/>
</dbReference>
<dbReference type="PANTHER" id="PTHR43236">
    <property type="entry name" value="ANTITOXIN HIGA1"/>
    <property type="match status" value="1"/>
</dbReference>
<dbReference type="AlphaFoldDB" id="A0A3F2ZYD0"/>
<dbReference type="Pfam" id="PF06114">
    <property type="entry name" value="Peptidase_M78"/>
    <property type="match status" value="1"/>
</dbReference>
<dbReference type="RefSeq" id="WP_012720433.1">
    <property type="nucleotide sequence ID" value="NC_012658.1"/>
</dbReference>
<dbReference type="Gene3D" id="1.10.10.2910">
    <property type="match status" value="1"/>
</dbReference>
<evidence type="ECO:0000313" key="2">
    <source>
        <dbReference type="EMBL" id="ACQ51631.1"/>
    </source>
</evidence>